<dbReference type="SUPFAM" id="SSF88659">
    <property type="entry name" value="Sigma3 and sigma4 domains of RNA polymerase sigma factors"/>
    <property type="match status" value="1"/>
</dbReference>
<dbReference type="InterPro" id="IPR013249">
    <property type="entry name" value="RNA_pol_sigma70_r4_t2"/>
</dbReference>
<dbReference type="Pfam" id="PF04542">
    <property type="entry name" value="Sigma70_r2"/>
    <property type="match status" value="1"/>
</dbReference>
<keyword evidence="3" id="KW-0731">Sigma factor</keyword>
<dbReference type="InterPro" id="IPR013325">
    <property type="entry name" value="RNA_pol_sigma_r2"/>
</dbReference>
<keyword evidence="4" id="KW-0804">Transcription</keyword>
<reference evidence="7 8" key="1">
    <citation type="submission" date="2017-12" db="EMBL/GenBank/DDBJ databases">
        <title>The genome sequence of Caulobacter flavus CGMCC1 15093.</title>
        <authorList>
            <person name="Gao J."/>
            <person name="Mao X."/>
            <person name="Sun J."/>
        </authorList>
    </citation>
    <scope>NUCLEOTIDE SEQUENCE [LARGE SCALE GENOMIC DNA]</scope>
    <source>
        <strain evidence="7 8">CGMCC1 15093</strain>
    </source>
</reference>
<comment type="similarity">
    <text evidence="1">Belongs to the sigma-70 factor family. ECF subfamily.</text>
</comment>
<organism evidence="7 8">
    <name type="scientific">Caulobacter flavus</name>
    <dbReference type="NCBI Taxonomy" id="1679497"/>
    <lineage>
        <taxon>Bacteria</taxon>
        <taxon>Pseudomonadati</taxon>
        <taxon>Pseudomonadota</taxon>
        <taxon>Alphaproteobacteria</taxon>
        <taxon>Caulobacterales</taxon>
        <taxon>Caulobacteraceae</taxon>
        <taxon>Caulobacter</taxon>
    </lineage>
</organism>
<dbReference type="Gene3D" id="1.10.10.10">
    <property type="entry name" value="Winged helix-like DNA-binding domain superfamily/Winged helix DNA-binding domain"/>
    <property type="match status" value="1"/>
</dbReference>
<evidence type="ECO:0000256" key="4">
    <source>
        <dbReference type="ARBA" id="ARBA00023163"/>
    </source>
</evidence>
<dbReference type="RefSeq" id="WP_101715504.1">
    <property type="nucleotide sequence ID" value="NZ_PJRQ01000049.1"/>
</dbReference>
<dbReference type="Pfam" id="PF08281">
    <property type="entry name" value="Sigma70_r4_2"/>
    <property type="match status" value="1"/>
</dbReference>
<dbReference type="NCBIfam" id="TIGR02937">
    <property type="entry name" value="sigma70-ECF"/>
    <property type="match status" value="1"/>
</dbReference>
<dbReference type="GO" id="GO:0016987">
    <property type="term" value="F:sigma factor activity"/>
    <property type="evidence" value="ECO:0007669"/>
    <property type="project" value="UniProtKB-KW"/>
</dbReference>
<evidence type="ECO:0000259" key="6">
    <source>
        <dbReference type="Pfam" id="PF08281"/>
    </source>
</evidence>
<evidence type="ECO:0000256" key="2">
    <source>
        <dbReference type="ARBA" id="ARBA00023015"/>
    </source>
</evidence>
<feature type="domain" description="RNA polymerase sigma factor 70 region 4 type 2" evidence="6">
    <location>
        <begin position="123"/>
        <end position="165"/>
    </location>
</feature>
<dbReference type="AlphaFoldDB" id="A0A2N5CLR5"/>
<dbReference type="InterPro" id="IPR007627">
    <property type="entry name" value="RNA_pol_sigma70_r2"/>
</dbReference>
<evidence type="ECO:0000313" key="7">
    <source>
        <dbReference type="EMBL" id="PLR06780.1"/>
    </source>
</evidence>
<dbReference type="InterPro" id="IPR014284">
    <property type="entry name" value="RNA_pol_sigma-70_dom"/>
</dbReference>
<dbReference type="InterPro" id="IPR039425">
    <property type="entry name" value="RNA_pol_sigma-70-like"/>
</dbReference>
<dbReference type="GO" id="GO:0003677">
    <property type="term" value="F:DNA binding"/>
    <property type="evidence" value="ECO:0007669"/>
    <property type="project" value="InterPro"/>
</dbReference>
<sequence>MTMDTADPLLGDADDTRRQLDALFRRRAPALVRFLRRRTSQDEAQDLAQEAFLRLTRAAEGQNLQKPEAYLARIARNLLRDRAKSVSGFRERTHAVLDPELHAANDGDPHLALEARQLLERHEAAILKLKPKAREVYLRHRIEGQTYAEIAKAMGLGLNSIEKYMITAIATIDRHLGRP</sequence>
<dbReference type="PANTHER" id="PTHR43133:SF63">
    <property type="entry name" value="RNA POLYMERASE SIGMA FACTOR FECI-RELATED"/>
    <property type="match status" value="1"/>
</dbReference>
<feature type="domain" description="RNA polymerase sigma-70 region 2" evidence="5">
    <location>
        <begin position="23"/>
        <end position="84"/>
    </location>
</feature>
<evidence type="ECO:0000256" key="1">
    <source>
        <dbReference type="ARBA" id="ARBA00010641"/>
    </source>
</evidence>
<evidence type="ECO:0000313" key="8">
    <source>
        <dbReference type="Proteomes" id="UP000234483"/>
    </source>
</evidence>
<dbReference type="SUPFAM" id="SSF88946">
    <property type="entry name" value="Sigma2 domain of RNA polymerase sigma factors"/>
    <property type="match status" value="1"/>
</dbReference>
<dbReference type="InterPro" id="IPR036388">
    <property type="entry name" value="WH-like_DNA-bd_sf"/>
</dbReference>
<evidence type="ECO:0000256" key="3">
    <source>
        <dbReference type="ARBA" id="ARBA00023082"/>
    </source>
</evidence>
<proteinExistence type="inferred from homology"/>
<protein>
    <submittedName>
        <fullName evidence="7">RNA polymerase sigma factor</fullName>
    </submittedName>
</protein>
<dbReference type="PANTHER" id="PTHR43133">
    <property type="entry name" value="RNA POLYMERASE ECF-TYPE SIGMA FACTO"/>
    <property type="match status" value="1"/>
</dbReference>
<dbReference type="EMBL" id="PJRQ01000049">
    <property type="protein sequence ID" value="PLR06780.1"/>
    <property type="molecule type" value="Genomic_DNA"/>
</dbReference>
<accession>A0A2N5CLR5</accession>
<evidence type="ECO:0000259" key="5">
    <source>
        <dbReference type="Pfam" id="PF04542"/>
    </source>
</evidence>
<keyword evidence="2" id="KW-0805">Transcription regulation</keyword>
<dbReference type="Proteomes" id="UP000234483">
    <property type="component" value="Unassembled WGS sequence"/>
</dbReference>
<name>A0A2N5CLR5_9CAUL</name>
<comment type="caution">
    <text evidence="7">The sequence shown here is derived from an EMBL/GenBank/DDBJ whole genome shotgun (WGS) entry which is preliminary data.</text>
</comment>
<dbReference type="InterPro" id="IPR013324">
    <property type="entry name" value="RNA_pol_sigma_r3/r4-like"/>
</dbReference>
<dbReference type="Gene3D" id="1.10.1740.10">
    <property type="match status" value="1"/>
</dbReference>
<dbReference type="GO" id="GO:0006352">
    <property type="term" value="P:DNA-templated transcription initiation"/>
    <property type="evidence" value="ECO:0007669"/>
    <property type="project" value="InterPro"/>
</dbReference>
<gene>
    <name evidence="7" type="ORF">CFHF_24275</name>
</gene>